<comment type="caution">
    <text evidence="1">The sequence shown here is derived from an EMBL/GenBank/DDBJ whole genome shotgun (WGS) entry which is preliminary data.</text>
</comment>
<gene>
    <name evidence="1" type="ORF">C1634_012025</name>
</gene>
<proteinExistence type="predicted"/>
<accession>A0A316WQH9</accession>
<evidence type="ECO:0000313" key="2">
    <source>
        <dbReference type="Proteomes" id="UP000236413"/>
    </source>
</evidence>
<protein>
    <submittedName>
        <fullName evidence="1">Uncharacterized protein</fullName>
    </submittedName>
</protein>
<reference evidence="1 2" key="1">
    <citation type="submission" date="2018-04" db="EMBL/GenBank/DDBJ databases">
        <title>Chryseobacterium oncorhynchi 701B-08T from rainbow trout, and Chryseobacterium viscerum 687B-08T from diseased fish.</title>
        <authorList>
            <person name="Jeong J.-J."/>
            <person name="Lee Y.J."/>
            <person name="Pathiraja D."/>
            <person name="Park B."/>
            <person name="Choi I.-G."/>
            <person name="Kim K.D."/>
        </authorList>
    </citation>
    <scope>NUCLEOTIDE SEQUENCE [LARGE SCALE GENOMIC DNA]</scope>
    <source>
        <strain evidence="1 2">687B-08</strain>
    </source>
</reference>
<organism evidence="1 2">
    <name type="scientific">Chryseobacterium viscerum</name>
    <dbReference type="NCBI Taxonomy" id="1037377"/>
    <lineage>
        <taxon>Bacteria</taxon>
        <taxon>Pseudomonadati</taxon>
        <taxon>Bacteroidota</taxon>
        <taxon>Flavobacteriia</taxon>
        <taxon>Flavobacteriales</taxon>
        <taxon>Weeksellaceae</taxon>
        <taxon>Chryseobacterium group</taxon>
        <taxon>Chryseobacterium</taxon>
    </lineage>
</organism>
<dbReference type="EMBL" id="PPEG02000005">
    <property type="protein sequence ID" value="PWN60800.1"/>
    <property type="molecule type" value="Genomic_DNA"/>
</dbReference>
<sequence length="61" mass="7735">MKIYFSAKLFFFQELRLILIQIDRIYDQIVFFKTFYFYLYIIKRCSFEVSFRMTKAKLFDF</sequence>
<dbReference type="Proteomes" id="UP000236413">
    <property type="component" value="Unassembled WGS sequence"/>
</dbReference>
<dbReference type="AlphaFoldDB" id="A0A316WQH9"/>
<evidence type="ECO:0000313" key="1">
    <source>
        <dbReference type="EMBL" id="PWN60800.1"/>
    </source>
</evidence>
<name>A0A316WQH9_9FLAO</name>